<keyword evidence="1" id="KW-0677">Repeat</keyword>
<dbReference type="Pfam" id="PF00571">
    <property type="entry name" value="CBS"/>
    <property type="match status" value="2"/>
</dbReference>
<dbReference type="SMART" id="SM00116">
    <property type="entry name" value="CBS"/>
    <property type="match status" value="2"/>
</dbReference>
<keyword evidence="2" id="KW-0129">CBS domain</keyword>
<dbReference type="SUPFAM" id="SSF54631">
    <property type="entry name" value="CBS-domain pair"/>
    <property type="match status" value="1"/>
</dbReference>
<reference evidence="5 6" key="1">
    <citation type="submission" date="2017-09" db="EMBL/GenBank/DDBJ databases">
        <authorList>
            <person name="Ehlers B."/>
            <person name="Leendertz F.H."/>
        </authorList>
    </citation>
    <scope>NUCLEOTIDE SEQUENCE [LARGE SCALE GENOMIC DNA]</scope>
    <source>
        <strain evidence="5 6">DSM 46844</strain>
    </source>
</reference>
<dbReference type="Gene3D" id="3.10.580.10">
    <property type="entry name" value="CBS-domain"/>
    <property type="match status" value="1"/>
</dbReference>
<evidence type="ECO:0000259" key="4">
    <source>
        <dbReference type="PROSITE" id="PS51371"/>
    </source>
</evidence>
<dbReference type="InterPro" id="IPR046342">
    <property type="entry name" value="CBS_dom_sf"/>
</dbReference>
<evidence type="ECO:0000256" key="2">
    <source>
        <dbReference type="PROSITE-ProRule" id="PRU00703"/>
    </source>
</evidence>
<dbReference type="PROSITE" id="PS51371">
    <property type="entry name" value="CBS"/>
    <property type="match status" value="2"/>
</dbReference>
<organism evidence="5 6">
    <name type="scientific">Geodermatophilus sabuli</name>
    <dbReference type="NCBI Taxonomy" id="1564158"/>
    <lineage>
        <taxon>Bacteria</taxon>
        <taxon>Bacillati</taxon>
        <taxon>Actinomycetota</taxon>
        <taxon>Actinomycetes</taxon>
        <taxon>Geodermatophilales</taxon>
        <taxon>Geodermatophilaceae</taxon>
        <taxon>Geodermatophilus</taxon>
    </lineage>
</organism>
<feature type="domain" description="CBS" evidence="4">
    <location>
        <begin position="25"/>
        <end position="83"/>
    </location>
</feature>
<dbReference type="RefSeq" id="WP_097208697.1">
    <property type="nucleotide sequence ID" value="NZ_OBDO01000012.1"/>
</dbReference>
<dbReference type="OrthoDB" id="9789996at2"/>
<feature type="domain" description="CBS" evidence="4">
    <location>
        <begin position="91"/>
        <end position="147"/>
    </location>
</feature>
<dbReference type="EMBL" id="OBDO01000012">
    <property type="protein sequence ID" value="SNX98780.1"/>
    <property type="molecule type" value="Genomic_DNA"/>
</dbReference>
<name>A0A285EIE2_9ACTN</name>
<proteinExistence type="predicted"/>
<keyword evidence="6" id="KW-1185">Reference proteome</keyword>
<dbReference type="Proteomes" id="UP000219514">
    <property type="component" value="Unassembled WGS sequence"/>
</dbReference>
<evidence type="ECO:0000256" key="3">
    <source>
        <dbReference type="SAM" id="MobiDB-lite"/>
    </source>
</evidence>
<protein>
    <submittedName>
        <fullName evidence="5">CBS domain-containing protein</fullName>
    </submittedName>
</protein>
<dbReference type="PANTHER" id="PTHR48108">
    <property type="entry name" value="CBS DOMAIN-CONTAINING PROTEIN CBSX2, CHLOROPLASTIC"/>
    <property type="match status" value="1"/>
</dbReference>
<feature type="region of interest" description="Disordered" evidence="3">
    <location>
        <begin position="1"/>
        <end position="22"/>
    </location>
</feature>
<evidence type="ECO:0000313" key="6">
    <source>
        <dbReference type="Proteomes" id="UP000219514"/>
    </source>
</evidence>
<accession>A0A285EIE2</accession>
<dbReference type="InterPro" id="IPR051462">
    <property type="entry name" value="CBS_domain-containing"/>
</dbReference>
<dbReference type="InterPro" id="IPR000644">
    <property type="entry name" value="CBS_dom"/>
</dbReference>
<evidence type="ECO:0000313" key="5">
    <source>
        <dbReference type="EMBL" id="SNX98780.1"/>
    </source>
</evidence>
<evidence type="ECO:0000256" key="1">
    <source>
        <dbReference type="ARBA" id="ARBA00022737"/>
    </source>
</evidence>
<sequence length="147" mass="15444">MVTNGRPEATPSAGPVRQPTVGDLMRPATMTVELRAHLAAAAYLMSMSGDSALVVTTDGSPRAPLGVITDWDITQAVARGEDLEAVRISDLLPRQTVTVRPGTSVDEATRLMLEMGLHHLVVASDPGVVGIVDTMDMCRALIGSAQP</sequence>
<dbReference type="AlphaFoldDB" id="A0A285EIE2"/>
<dbReference type="PANTHER" id="PTHR48108:SF34">
    <property type="entry name" value="CBS DOMAIN-CONTAINING PROTEIN YHCV"/>
    <property type="match status" value="1"/>
</dbReference>
<gene>
    <name evidence="5" type="ORF">SAMN06893097_11275</name>
</gene>